<name>A0A9W3A311_BIOGL</name>
<organism evidence="2 3">
    <name type="scientific">Biomphalaria glabrata</name>
    <name type="common">Bloodfluke planorb</name>
    <name type="synonym">Freshwater snail</name>
    <dbReference type="NCBI Taxonomy" id="6526"/>
    <lineage>
        <taxon>Eukaryota</taxon>
        <taxon>Metazoa</taxon>
        <taxon>Spiralia</taxon>
        <taxon>Lophotrochozoa</taxon>
        <taxon>Mollusca</taxon>
        <taxon>Gastropoda</taxon>
        <taxon>Heterobranchia</taxon>
        <taxon>Euthyneura</taxon>
        <taxon>Panpulmonata</taxon>
        <taxon>Hygrophila</taxon>
        <taxon>Lymnaeoidea</taxon>
        <taxon>Planorbidae</taxon>
        <taxon>Biomphalaria</taxon>
    </lineage>
</organism>
<gene>
    <name evidence="3" type="primary">LOC129925680</name>
</gene>
<accession>A0A9W3A311</accession>
<keyword evidence="2" id="KW-1185">Reference proteome</keyword>
<evidence type="ECO:0000256" key="1">
    <source>
        <dbReference type="SAM" id="MobiDB-lite"/>
    </source>
</evidence>
<reference evidence="3" key="1">
    <citation type="submission" date="2025-08" db="UniProtKB">
        <authorList>
            <consortium name="RefSeq"/>
        </authorList>
    </citation>
    <scope>IDENTIFICATION</scope>
</reference>
<dbReference type="OrthoDB" id="6163256at2759"/>
<feature type="compositionally biased region" description="Low complexity" evidence="1">
    <location>
        <begin position="192"/>
        <end position="206"/>
    </location>
</feature>
<dbReference type="GeneID" id="129925680"/>
<feature type="compositionally biased region" description="Basic residues" evidence="1">
    <location>
        <begin position="46"/>
        <end position="58"/>
    </location>
</feature>
<feature type="region of interest" description="Disordered" evidence="1">
    <location>
        <begin position="30"/>
        <end position="62"/>
    </location>
</feature>
<evidence type="ECO:0000313" key="3">
    <source>
        <dbReference type="RefSeq" id="XP_055881642.1"/>
    </source>
</evidence>
<sequence>MGCRPSKQATSKVRAVDESLCLCSPRKVRKNHKCSGSTSKPLVTGSKKHSLSSGHRPRSANGAIMDFPAFSTTTAVYRKSASKTSKITLRLSCDGSTLEIEQCDYDLEKACGDQTPTPRPWHSAPNLTKLKDKRTRLFREEPMKHSTSTWSPSVSSTVSGCHGLTMRVPVIINATENQNSDKSLAASHRSSNESQAGSGSSQGRSNTGKTPLLKTACKPSSDAAQFTYRNFCDFSSDIDRSRLGARMSFREQDYTKQSLNSRSDNTTRTNETSALVHEKSQTTNNKHRSHGYKVRDDSESSAEFEQIPVNVITSYGPPSTSDKTYGTTDSNHNPVQLCLNSCCSHDKRARPESTFLAPHFRSVDSESKQSSLECLQMANMFTIHDFSSHEDMSTHSARDESPVNFMSQIDSSSILSFVALGCPVLNDISNFPYSSDDEAPRGMFTPQPGIIDPYDSLDDGINTSGIINNVYGVAPGVGCLYTGGSDNVSRRGSRKNIDKKSSAERTVSRLKYVNGFIDHKRGQSEETAEYKKETRREWIDGELRLVKDDGSSVDDCSTWASNCWSRVKFPVLKTHVSASSLLNDAVELKSGDVTNECNDVVCCSESEAPSLCQQSQCDVTENLCQPKESSVVTTYQSTDIESVDNEVKYMGVVAGDTESTLPRRHKITENTEEKSITLELSTIRLTDEASLDVDSINIKLLQLMPQNIGPSFQTETNIEDKLYFNVTNAERKAQETMLFAKGTDDTPVSHERSLINIDTLVQDLTCCESSETESIDSSQNLFVLHDFQDDDEIDSFKDTPESQQADYLMELLTSELTTTSRTGVKESMYSSDYQNFLQTGLYSMTNSSESESSLMKNSVQYDKLHNYESVYPNQHIWTKPVTTTSLHHVKINILNQNLSSLDPSHDLNSADLKILECKKSMIDTLTSLAYFNKDVSQENMSLNRYGERTLKDADANGRQDFSHQTKNARKSRSNVNSLISADHGAYTAVHTFENRKYLKMATGRQIGQVNDHLTETTTTSVIQLDGHKQASGVDIFGQDTTGSNVSTSLCPSAPSLSQTQSDFKGMSVSIQAHGERPPGTHFERHLNEGGIDPSKITYLALEEKCPTTTTTLNLPFQCNVPRCSPISQDSSNRFKKTLLCKNGPRDNESIGFNGGHDSRNMETEAIYIETEKFFGASDCQKCEDIKGDAQNSSSKSRPQVLLQSSFIRPCKDPIGRSGDVRLQNMKQVSNHNESSNHFYDSDFLTKSVDCNSNDQCKENSKCYSNDIYNEILNLRKKSHTIMSSSLDERVIKTEVSCNGEMQPLGSGKATHHCRASSYPLCSSSPHNTRPKTSIHAREENYWGYNRCLFNQRNVRCSNVYISGNKHYGNSNHAQCAGDFGGVSYNQPAETVQCDRYPPIKERIKLSNNSISSTSTFKHELLESPSIEHSLDIISCRRQAPSNVCYKHFTETSDSDSIPRNSVLSLVRYFEKVPYLTNNTK</sequence>
<feature type="compositionally biased region" description="Basic and acidic residues" evidence="1">
    <location>
        <begin position="954"/>
        <end position="963"/>
    </location>
</feature>
<protein>
    <submittedName>
        <fullName evidence="3">Uncharacterized protein LOC129925680</fullName>
    </submittedName>
</protein>
<feature type="compositionally biased region" description="Polar residues" evidence="1">
    <location>
        <begin position="255"/>
        <end position="273"/>
    </location>
</feature>
<feature type="region of interest" description="Disordered" evidence="1">
    <location>
        <begin position="253"/>
        <end position="303"/>
    </location>
</feature>
<dbReference type="RefSeq" id="XP_055881642.1">
    <property type="nucleotide sequence ID" value="XM_056025667.1"/>
</dbReference>
<evidence type="ECO:0000313" key="2">
    <source>
        <dbReference type="Proteomes" id="UP001165740"/>
    </source>
</evidence>
<feature type="region of interest" description="Disordered" evidence="1">
    <location>
        <begin position="180"/>
        <end position="216"/>
    </location>
</feature>
<feature type="region of interest" description="Disordered" evidence="1">
    <location>
        <begin position="954"/>
        <end position="974"/>
    </location>
</feature>
<proteinExistence type="predicted"/>
<dbReference type="Proteomes" id="UP001165740">
    <property type="component" value="Chromosome 4"/>
</dbReference>